<sequence length="60" mass="6556">MANYWDGTTNSITSVASKSKYSLNFSYFFASSPASNSLSLLNTARIAIENPFPLSEKFAP</sequence>
<organism evidence="1 2">
    <name type="scientific">Cannabis sativa</name>
    <name type="common">Hemp</name>
    <name type="synonym">Marijuana</name>
    <dbReference type="NCBI Taxonomy" id="3483"/>
    <lineage>
        <taxon>Eukaryota</taxon>
        <taxon>Viridiplantae</taxon>
        <taxon>Streptophyta</taxon>
        <taxon>Embryophyta</taxon>
        <taxon>Tracheophyta</taxon>
        <taxon>Spermatophyta</taxon>
        <taxon>Magnoliopsida</taxon>
        <taxon>eudicotyledons</taxon>
        <taxon>Gunneridae</taxon>
        <taxon>Pentapetalae</taxon>
        <taxon>rosids</taxon>
        <taxon>fabids</taxon>
        <taxon>Rosales</taxon>
        <taxon>Cannabaceae</taxon>
        <taxon>Cannabis</taxon>
    </lineage>
</organism>
<dbReference type="EnsemblPlants" id="novel_model_1040_5bd9a17a">
    <property type="protein sequence ID" value="cds.novel_model_1040_5bd9a17a"/>
    <property type="gene ID" value="novel_gene_587_5bd9a17a"/>
</dbReference>
<protein>
    <submittedName>
        <fullName evidence="1">Uncharacterized protein</fullName>
    </submittedName>
</protein>
<accession>A0A803QT07</accession>
<reference evidence="1" key="2">
    <citation type="submission" date="2021-03" db="UniProtKB">
        <authorList>
            <consortium name="EnsemblPlants"/>
        </authorList>
    </citation>
    <scope>IDENTIFICATION</scope>
</reference>
<name>A0A803QT07_CANSA</name>
<proteinExistence type="predicted"/>
<evidence type="ECO:0000313" key="2">
    <source>
        <dbReference type="Proteomes" id="UP000596661"/>
    </source>
</evidence>
<dbReference type="Proteomes" id="UP000596661">
    <property type="component" value="Chromosome 2"/>
</dbReference>
<evidence type="ECO:0000313" key="1">
    <source>
        <dbReference type="EnsemblPlants" id="cds.novel_model_1040_5bd9a17a"/>
    </source>
</evidence>
<reference evidence="1" key="1">
    <citation type="submission" date="2018-11" db="EMBL/GenBank/DDBJ databases">
        <authorList>
            <person name="Grassa J C."/>
        </authorList>
    </citation>
    <scope>NUCLEOTIDE SEQUENCE [LARGE SCALE GENOMIC DNA]</scope>
</reference>
<dbReference type="Gramene" id="novel_model_1040_5bd9a17a">
    <property type="protein sequence ID" value="cds.novel_model_1040_5bd9a17a"/>
    <property type="gene ID" value="novel_gene_587_5bd9a17a"/>
</dbReference>
<dbReference type="AlphaFoldDB" id="A0A803QT07"/>
<keyword evidence="2" id="KW-1185">Reference proteome</keyword>
<dbReference type="EMBL" id="UZAU01000171">
    <property type="status" value="NOT_ANNOTATED_CDS"/>
    <property type="molecule type" value="Genomic_DNA"/>
</dbReference>